<name>A0ABZ1FRI8_9ACTN</name>
<protein>
    <recommendedName>
        <fullName evidence="3">Polyketide cyclase / dehydrase and lipid transport</fullName>
    </recommendedName>
</protein>
<dbReference type="SUPFAM" id="SSF55961">
    <property type="entry name" value="Bet v1-like"/>
    <property type="match status" value="1"/>
</dbReference>
<gene>
    <name evidence="1" type="ORF">OG863_36765</name>
</gene>
<dbReference type="EMBL" id="CP109106">
    <property type="protein sequence ID" value="WSB73066.1"/>
    <property type="molecule type" value="Genomic_DNA"/>
</dbReference>
<dbReference type="RefSeq" id="WP_326622647.1">
    <property type="nucleotide sequence ID" value="NZ_CP109106.1"/>
</dbReference>
<evidence type="ECO:0000313" key="1">
    <source>
        <dbReference type="EMBL" id="WSB73066.1"/>
    </source>
</evidence>
<evidence type="ECO:0008006" key="3">
    <source>
        <dbReference type="Google" id="ProtNLM"/>
    </source>
</evidence>
<proteinExistence type="predicted"/>
<sequence length="206" mass="22830">MDVTGRVWGATGPEQEARYPCDRLVEAPSEGWIRAVDVSAPAGLTFRWLRQLTIAPYSYDWIDFRGHKSPQQLVQGLPDLAPGQPFLVFEIADFETDKHITGVLPPRLTERHGQMAVSYTLRPHEGGCRLVVKVVAGVKGSLAHRLRRRLLAWGDLVMMRKQLLTLKKLAERDAAGQATTQTAVGRSPELDIQAARQRVELDAGGS</sequence>
<evidence type="ECO:0000313" key="2">
    <source>
        <dbReference type="Proteomes" id="UP001344251"/>
    </source>
</evidence>
<keyword evidence="2" id="KW-1185">Reference proteome</keyword>
<organism evidence="1 2">
    <name type="scientific">Streptomyces decoyicus</name>
    <dbReference type="NCBI Taxonomy" id="249567"/>
    <lineage>
        <taxon>Bacteria</taxon>
        <taxon>Bacillati</taxon>
        <taxon>Actinomycetota</taxon>
        <taxon>Actinomycetes</taxon>
        <taxon>Kitasatosporales</taxon>
        <taxon>Streptomycetaceae</taxon>
        <taxon>Streptomyces</taxon>
    </lineage>
</organism>
<reference evidence="1 2" key="1">
    <citation type="submission" date="2022-10" db="EMBL/GenBank/DDBJ databases">
        <title>The complete genomes of actinobacterial strains from the NBC collection.</title>
        <authorList>
            <person name="Joergensen T.S."/>
            <person name="Alvarez Arevalo M."/>
            <person name="Sterndorff E.B."/>
            <person name="Faurdal D."/>
            <person name="Vuksanovic O."/>
            <person name="Mourched A.-S."/>
            <person name="Charusanti P."/>
            <person name="Shaw S."/>
            <person name="Blin K."/>
            <person name="Weber T."/>
        </authorList>
    </citation>
    <scope>NUCLEOTIDE SEQUENCE [LARGE SCALE GENOMIC DNA]</scope>
    <source>
        <strain evidence="1 2">NBC 01774</strain>
    </source>
</reference>
<accession>A0ABZ1FRI8</accession>
<dbReference type="Proteomes" id="UP001344251">
    <property type="component" value="Chromosome"/>
</dbReference>